<proteinExistence type="predicted"/>
<keyword evidence="3" id="KW-1185">Reference proteome</keyword>
<dbReference type="InterPro" id="IPR015946">
    <property type="entry name" value="KH_dom-like_a/b"/>
</dbReference>
<dbReference type="RefSeq" id="WP_010360448.1">
    <property type="nucleotide sequence ID" value="NZ_CP122369.1"/>
</dbReference>
<dbReference type="EMBL" id="JARAWP010000027">
    <property type="protein sequence ID" value="MDX3023427.1"/>
    <property type="molecule type" value="Genomic_DNA"/>
</dbReference>
<dbReference type="Gene3D" id="3.30.300.20">
    <property type="match status" value="1"/>
</dbReference>
<reference evidence="1 3" key="1">
    <citation type="journal article" date="2023" name="Microb. Genom.">
        <title>Mesoterricola silvestris gen. nov., sp. nov., Mesoterricola sediminis sp. nov., Geothrix oryzae sp. nov., Geothrix edaphica sp. nov., Geothrix rubra sp. nov., and Geothrix limicola sp. nov., six novel members of Acidobacteriota isolated from soils.</title>
        <authorList>
            <person name="Weisberg A.J."/>
            <person name="Pearce E."/>
            <person name="Kramer C.G."/>
            <person name="Chang J.H."/>
            <person name="Clarke C.R."/>
        </authorList>
    </citation>
    <scope>NUCLEOTIDE SEQUENCE</scope>
    <source>
        <strain evidence="2 3">NB05-1H</strain>
        <strain evidence="1">NRRL_B-16521</strain>
    </source>
</reference>
<dbReference type="Pfam" id="PF02566">
    <property type="entry name" value="OsmC"/>
    <property type="match status" value="1"/>
</dbReference>
<dbReference type="Proteomes" id="UP001282288">
    <property type="component" value="Unassembled WGS sequence"/>
</dbReference>
<dbReference type="PANTHER" id="PTHR39624:SF2">
    <property type="entry name" value="OSMC-LIKE PROTEIN"/>
    <property type="match status" value="1"/>
</dbReference>
<dbReference type="InterPro" id="IPR003718">
    <property type="entry name" value="OsmC/Ohr_fam"/>
</dbReference>
<accession>A0AAP6BBS1</accession>
<dbReference type="SUPFAM" id="SSF82784">
    <property type="entry name" value="OsmC-like"/>
    <property type="match status" value="1"/>
</dbReference>
<dbReference type="GeneID" id="69813626"/>
<evidence type="ECO:0000313" key="4">
    <source>
        <dbReference type="Proteomes" id="UP001282288"/>
    </source>
</evidence>
<gene>
    <name evidence="1" type="ORF">PV399_19215</name>
    <name evidence="2" type="ORF">PV666_36945</name>
</gene>
<name>A0AAP6BBS1_9ACTN</name>
<dbReference type="Proteomes" id="UP001272987">
    <property type="component" value="Unassembled WGS sequence"/>
</dbReference>
<dbReference type="AlphaFoldDB" id="A0AAP6BBS1"/>
<evidence type="ECO:0000313" key="1">
    <source>
        <dbReference type="EMBL" id="MDX2961826.1"/>
    </source>
</evidence>
<organism evidence="1 4">
    <name type="scientific">Streptomyces acidiscabies</name>
    <dbReference type="NCBI Taxonomy" id="42234"/>
    <lineage>
        <taxon>Bacteria</taxon>
        <taxon>Bacillati</taxon>
        <taxon>Actinomycetota</taxon>
        <taxon>Actinomycetes</taxon>
        <taxon>Kitasatosporales</taxon>
        <taxon>Streptomycetaceae</taxon>
        <taxon>Streptomyces</taxon>
    </lineage>
</organism>
<dbReference type="EMBL" id="JARAWC010000013">
    <property type="protein sequence ID" value="MDX2961826.1"/>
    <property type="molecule type" value="Genomic_DNA"/>
</dbReference>
<dbReference type="InterPro" id="IPR036102">
    <property type="entry name" value="OsmC/Ohrsf"/>
</dbReference>
<protein>
    <submittedName>
        <fullName evidence="1">OsmC family protein</fullName>
    </submittedName>
</protein>
<comment type="caution">
    <text evidence="1">The sequence shown here is derived from an EMBL/GenBank/DDBJ whole genome shotgun (WGS) entry which is preliminary data.</text>
</comment>
<sequence length="153" mass="16448">MNQLSPARDTDVLTPRRALAEPPGLIEVTHVANRAFALFVRDHELTVDQPVEEGGDNDGPTPLELFVSALASCAASDATRFLRLLDQPYEHLRVKADFTLADGPAPRITGIRLRVLPPTPLTAVLEQSLRAVVGRCAVHNSLCAPPGITVEIG</sequence>
<dbReference type="PANTHER" id="PTHR39624">
    <property type="entry name" value="PROTEIN INVOLVED IN RIMO-MEDIATED BETA-METHYLTHIOLATION OF RIBOSOMAL PROTEIN S12 YCAO"/>
    <property type="match status" value="1"/>
</dbReference>
<evidence type="ECO:0000313" key="2">
    <source>
        <dbReference type="EMBL" id="MDX3023427.1"/>
    </source>
</evidence>
<evidence type="ECO:0000313" key="3">
    <source>
        <dbReference type="Proteomes" id="UP001272987"/>
    </source>
</evidence>